<reference evidence="2 3" key="1">
    <citation type="submission" date="2022-04" db="EMBL/GenBank/DDBJ databases">
        <title>Hymenobacter sp. isolated from the air.</title>
        <authorList>
            <person name="Won M."/>
            <person name="Lee C.-M."/>
            <person name="Woen H.-Y."/>
            <person name="Kwon S.-W."/>
        </authorList>
    </citation>
    <scope>NUCLEOTIDE SEQUENCE [LARGE SCALE GENOMIC DNA]</scope>
    <source>
        <strain evidence="3">5413 J-13</strain>
    </source>
</reference>
<dbReference type="EMBL" id="CP095053">
    <property type="protein sequence ID" value="UOR04287.1"/>
    <property type="molecule type" value="Genomic_DNA"/>
</dbReference>
<dbReference type="Gene3D" id="3.40.630.30">
    <property type="match status" value="1"/>
</dbReference>
<feature type="domain" description="BioF2-like acetyltransferase" evidence="1">
    <location>
        <begin position="168"/>
        <end position="267"/>
    </location>
</feature>
<dbReference type="AlphaFoldDB" id="A0A8T9SRB5"/>
<evidence type="ECO:0000259" key="1">
    <source>
        <dbReference type="Pfam" id="PF13480"/>
    </source>
</evidence>
<name>A0A8T9SRB5_9BACT</name>
<protein>
    <submittedName>
        <fullName evidence="2">GNAT family N-acetyltransferase</fullName>
    </submittedName>
</protein>
<accession>A0A8T9SRB5</accession>
<dbReference type="InterPro" id="IPR038740">
    <property type="entry name" value="BioF2-like_GNAT_dom"/>
</dbReference>
<evidence type="ECO:0000313" key="2">
    <source>
        <dbReference type="EMBL" id="UOR04287.1"/>
    </source>
</evidence>
<keyword evidence="3" id="KW-1185">Reference proteome</keyword>
<dbReference type="Proteomes" id="UP000829925">
    <property type="component" value="Chromosome"/>
</dbReference>
<dbReference type="RefSeq" id="WP_245091785.1">
    <property type="nucleotide sequence ID" value="NZ_CP095053.1"/>
</dbReference>
<dbReference type="InterPro" id="IPR016181">
    <property type="entry name" value="Acyl_CoA_acyltransferase"/>
</dbReference>
<proteinExistence type="predicted"/>
<organism evidence="2 3">
    <name type="scientific">Hymenobacter aerilatus</name>
    <dbReference type="NCBI Taxonomy" id="2932251"/>
    <lineage>
        <taxon>Bacteria</taxon>
        <taxon>Pseudomonadati</taxon>
        <taxon>Bacteroidota</taxon>
        <taxon>Cytophagia</taxon>
        <taxon>Cytophagales</taxon>
        <taxon>Hymenobacteraceae</taxon>
        <taxon>Hymenobacter</taxon>
    </lineage>
</organism>
<gene>
    <name evidence="2" type="ORF">MUN82_15230</name>
</gene>
<sequence>MSLRYLPFAALDLAAWDICVHEARPALPYAYAWWLHIVVGHWDAVVEVGPTGEYRSVLPLPYKHRPWGKELIQPVFTQQLGLLTTATSRYRDIDKYLLLISGQYTPGYQQLNVDNSLLSTASAYKLGQRVTYHLSLTPTFPNLLRAYDPSTQRRLRQNQARPTPLVVQAVTAFEPLISLFKQTKGPAAGLSARHYMRLRRLIEAAQQRGQALLYEVRAPEPDAELLAASLFIRERNSLIYLFAAASPHGRQLSAPTLLLSHVIAQHAGTPGLVLDFEGSVIPSIARFFANFGAQPVPYGTFTLTSRPWYLQWMR</sequence>
<dbReference type="KEGG" id="haei:MUN82_15230"/>
<evidence type="ECO:0000313" key="3">
    <source>
        <dbReference type="Proteomes" id="UP000829925"/>
    </source>
</evidence>
<dbReference type="SUPFAM" id="SSF55729">
    <property type="entry name" value="Acyl-CoA N-acyltransferases (Nat)"/>
    <property type="match status" value="1"/>
</dbReference>
<dbReference type="Pfam" id="PF13480">
    <property type="entry name" value="Acetyltransf_6"/>
    <property type="match status" value="1"/>
</dbReference>